<dbReference type="PANTHER" id="PTHR30065:SF1">
    <property type="entry name" value="SURFACE PRESENTATION OF ANTIGENS PROTEIN SPAR"/>
    <property type="match status" value="1"/>
</dbReference>
<dbReference type="Pfam" id="PF01311">
    <property type="entry name" value="Bac_export_1"/>
    <property type="match status" value="1"/>
</dbReference>
<reference evidence="8" key="1">
    <citation type="journal article" date="2014" name="Int. J. Syst. Evol. Microbiol.">
        <title>Complete genome sequence of Corynebacterium casei LMG S-19264T (=DSM 44701T), isolated from a smear-ripened cheese.</title>
        <authorList>
            <consortium name="US DOE Joint Genome Institute (JGI-PGF)"/>
            <person name="Walter F."/>
            <person name="Albersmeier A."/>
            <person name="Kalinowski J."/>
            <person name="Ruckert C."/>
        </authorList>
    </citation>
    <scope>NUCLEOTIDE SEQUENCE</scope>
    <source>
        <strain evidence="8">CGMCC 1.14988</strain>
    </source>
</reference>
<dbReference type="Proteomes" id="UP000650511">
    <property type="component" value="Unassembled WGS sequence"/>
</dbReference>
<evidence type="ECO:0000313" key="9">
    <source>
        <dbReference type="Proteomes" id="UP000650511"/>
    </source>
</evidence>
<comment type="caution">
    <text evidence="8">The sequence shown here is derived from an EMBL/GenBank/DDBJ whole genome shotgun (WGS) entry which is preliminary data.</text>
</comment>
<dbReference type="AlphaFoldDB" id="A0A8J3AFF9"/>
<evidence type="ECO:0000256" key="7">
    <source>
        <dbReference type="SAM" id="Phobius"/>
    </source>
</evidence>
<feature type="transmembrane region" description="Helical" evidence="7">
    <location>
        <begin position="129"/>
        <end position="152"/>
    </location>
</feature>
<dbReference type="RefSeq" id="WP_130649062.1">
    <property type="nucleotide sequence ID" value="NZ_BMHA01000007.1"/>
</dbReference>
<evidence type="ECO:0000313" key="8">
    <source>
        <dbReference type="EMBL" id="GGI06727.1"/>
    </source>
</evidence>
<evidence type="ECO:0000256" key="1">
    <source>
        <dbReference type="ARBA" id="ARBA00004651"/>
    </source>
</evidence>
<evidence type="ECO:0000256" key="2">
    <source>
        <dbReference type="ARBA" id="ARBA00009772"/>
    </source>
</evidence>
<dbReference type="GO" id="GO:0006605">
    <property type="term" value="P:protein targeting"/>
    <property type="evidence" value="ECO:0007669"/>
    <property type="project" value="InterPro"/>
</dbReference>
<sequence length="261" mass="26198">MDVVIPVDSAWAVGLVLAVTRVAAFAVASPVTGRALPAPARLSITFAVALAMAQPVSGVVEPGELFVAGAVNAAIGMAMGWVSGVLLHLFTSAGGIIDLVSGLSLATVFDPMQGDQGGVFARLFHLTGLALFIVGGGLALLIGGLVASTRILPLDAVLTPRPGLTGVVIELVSALLRSAVELALPVIGVLLMLELAMGLAARFAPQANVFMLGMPAKILAAITVVGSAWVLFPDAIALVESSVVRSLEAALRGLGGTGPVG</sequence>
<comment type="subcellular location">
    <subcellularLocation>
        <location evidence="1">Cell membrane</location>
        <topology evidence="1">Multi-pass membrane protein</topology>
    </subcellularLocation>
</comment>
<keyword evidence="8" id="KW-0282">Flagellum</keyword>
<dbReference type="OrthoDB" id="9797790at2"/>
<keyword evidence="5 7" id="KW-1133">Transmembrane helix</keyword>
<dbReference type="PANTHER" id="PTHR30065">
    <property type="entry name" value="FLAGELLAR BIOSYNTHETIC PROTEIN FLIR"/>
    <property type="match status" value="1"/>
</dbReference>
<keyword evidence="4 7" id="KW-0812">Transmembrane</keyword>
<keyword evidence="3" id="KW-1003">Cell membrane</keyword>
<dbReference type="EMBL" id="BMHA01000007">
    <property type="protein sequence ID" value="GGI06727.1"/>
    <property type="molecule type" value="Genomic_DNA"/>
</dbReference>
<feature type="transmembrane region" description="Helical" evidence="7">
    <location>
        <begin position="89"/>
        <end position="109"/>
    </location>
</feature>
<keyword evidence="9" id="KW-1185">Reference proteome</keyword>
<evidence type="ECO:0000256" key="3">
    <source>
        <dbReference type="ARBA" id="ARBA00022475"/>
    </source>
</evidence>
<accession>A0A8J3AFF9</accession>
<dbReference type="PRINTS" id="PR00953">
    <property type="entry name" value="TYPE3IMRPROT"/>
</dbReference>
<feature type="transmembrane region" description="Helical" evidence="7">
    <location>
        <begin position="209"/>
        <end position="232"/>
    </location>
</feature>
<keyword evidence="8" id="KW-0969">Cilium</keyword>
<gene>
    <name evidence="8" type="ORF">GCM10011354_20540</name>
</gene>
<keyword evidence="6 7" id="KW-0472">Membrane</keyword>
<protein>
    <submittedName>
        <fullName evidence="8">Flagellar biosynthetic protein FliR</fullName>
    </submittedName>
</protein>
<keyword evidence="8" id="KW-0966">Cell projection</keyword>
<name>A0A8J3AFF9_9ACTN</name>
<proteinExistence type="inferred from homology"/>
<evidence type="ECO:0000256" key="6">
    <source>
        <dbReference type="ARBA" id="ARBA00023136"/>
    </source>
</evidence>
<evidence type="ECO:0000256" key="4">
    <source>
        <dbReference type="ARBA" id="ARBA00022692"/>
    </source>
</evidence>
<evidence type="ECO:0000256" key="5">
    <source>
        <dbReference type="ARBA" id="ARBA00022989"/>
    </source>
</evidence>
<feature type="transmembrane region" description="Helical" evidence="7">
    <location>
        <begin position="172"/>
        <end position="197"/>
    </location>
</feature>
<comment type="similarity">
    <text evidence="2">Belongs to the FliR/MopE/SpaR family.</text>
</comment>
<organism evidence="8 9">
    <name type="scientific">Egicoccus halophilus</name>
    <dbReference type="NCBI Taxonomy" id="1670830"/>
    <lineage>
        <taxon>Bacteria</taxon>
        <taxon>Bacillati</taxon>
        <taxon>Actinomycetota</taxon>
        <taxon>Nitriliruptoria</taxon>
        <taxon>Egicoccales</taxon>
        <taxon>Egicoccaceae</taxon>
        <taxon>Egicoccus</taxon>
    </lineage>
</organism>
<dbReference type="InterPro" id="IPR002010">
    <property type="entry name" value="T3SS_IM_R"/>
</dbReference>
<reference evidence="8" key="2">
    <citation type="submission" date="2020-09" db="EMBL/GenBank/DDBJ databases">
        <authorList>
            <person name="Sun Q."/>
            <person name="Zhou Y."/>
        </authorList>
    </citation>
    <scope>NUCLEOTIDE SEQUENCE</scope>
    <source>
        <strain evidence="8">CGMCC 1.14988</strain>
    </source>
</reference>
<dbReference type="GO" id="GO:0005886">
    <property type="term" value="C:plasma membrane"/>
    <property type="evidence" value="ECO:0007669"/>
    <property type="project" value="UniProtKB-SubCell"/>
</dbReference>